<proteinExistence type="predicted"/>
<dbReference type="Proteomes" id="UP000814033">
    <property type="component" value="Unassembled WGS sequence"/>
</dbReference>
<organism evidence="1 2">
    <name type="scientific">Auriscalpium vulgare</name>
    <dbReference type="NCBI Taxonomy" id="40419"/>
    <lineage>
        <taxon>Eukaryota</taxon>
        <taxon>Fungi</taxon>
        <taxon>Dikarya</taxon>
        <taxon>Basidiomycota</taxon>
        <taxon>Agaricomycotina</taxon>
        <taxon>Agaricomycetes</taxon>
        <taxon>Russulales</taxon>
        <taxon>Auriscalpiaceae</taxon>
        <taxon>Auriscalpium</taxon>
    </lineage>
</organism>
<evidence type="ECO:0000313" key="1">
    <source>
        <dbReference type="EMBL" id="KAI0051415.1"/>
    </source>
</evidence>
<gene>
    <name evidence="1" type="ORF">FA95DRAFT_1485420</name>
</gene>
<dbReference type="EMBL" id="MU275852">
    <property type="protein sequence ID" value="KAI0051415.1"/>
    <property type="molecule type" value="Genomic_DNA"/>
</dbReference>
<reference evidence="1" key="2">
    <citation type="journal article" date="2022" name="New Phytol.">
        <title>Evolutionary transition to the ectomycorrhizal habit in the genomes of a hyperdiverse lineage of mushroom-forming fungi.</title>
        <authorList>
            <person name="Looney B."/>
            <person name="Miyauchi S."/>
            <person name="Morin E."/>
            <person name="Drula E."/>
            <person name="Courty P.E."/>
            <person name="Kohler A."/>
            <person name="Kuo A."/>
            <person name="LaButti K."/>
            <person name="Pangilinan J."/>
            <person name="Lipzen A."/>
            <person name="Riley R."/>
            <person name="Andreopoulos W."/>
            <person name="He G."/>
            <person name="Johnson J."/>
            <person name="Nolan M."/>
            <person name="Tritt A."/>
            <person name="Barry K.W."/>
            <person name="Grigoriev I.V."/>
            <person name="Nagy L.G."/>
            <person name="Hibbett D."/>
            <person name="Henrissat B."/>
            <person name="Matheny P.B."/>
            <person name="Labbe J."/>
            <person name="Martin F.M."/>
        </authorList>
    </citation>
    <scope>NUCLEOTIDE SEQUENCE</scope>
    <source>
        <strain evidence="1">FP105234-sp</strain>
    </source>
</reference>
<protein>
    <submittedName>
        <fullName evidence="1">NAD(P)-binding protein</fullName>
    </submittedName>
</protein>
<sequence>MSALALAGKVAIVTGSSRSIGASIARRLASDGASVVVNYVNDATAAESVVSAIHAEGTGKAVSVKADVSTVDGAKSLLDQSIGAFGKLDILVLNAGIMGSKVLADVDEAFYDSHFNINVKGPLFLTKLAAPLIPPGGRIVFLSTSLARASTVLPNALVYVASKGAVEQMARVLAKELGARGVTVNTVSPGPTDTDLFRAGKSEQQIQFIANLAPAKRLGKPEEIGPVVAFLASEGASWVNGQNILVNGVSRPHG</sequence>
<comment type="caution">
    <text evidence="1">The sequence shown here is derived from an EMBL/GenBank/DDBJ whole genome shotgun (WGS) entry which is preliminary data.</text>
</comment>
<evidence type="ECO:0000313" key="2">
    <source>
        <dbReference type="Proteomes" id="UP000814033"/>
    </source>
</evidence>
<keyword evidence="2" id="KW-1185">Reference proteome</keyword>
<name>A0ACB8S5T7_9AGAM</name>
<accession>A0ACB8S5T7</accession>
<reference evidence="1" key="1">
    <citation type="submission" date="2021-02" db="EMBL/GenBank/DDBJ databases">
        <authorList>
            <consortium name="DOE Joint Genome Institute"/>
            <person name="Ahrendt S."/>
            <person name="Looney B.P."/>
            <person name="Miyauchi S."/>
            <person name="Morin E."/>
            <person name="Drula E."/>
            <person name="Courty P.E."/>
            <person name="Chicoki N."/>
            <person name="Fauchery L."/>
            <person name="Kohler A."/>
            <person name="Kuo A."/>
            <person name="Labutti K."/>
            <person name="Pangilinan J."/>
            <person name="Lipzen A."/>
            <person name="Riley R."/>
            <person name="Andreopoulos W."/>
            <person name="He G."/>
            <person name="Johnson J."/>
            <person name="Barry K.W."/>
            <person name="Grigoriev I.V."/>
            <person name="Nagy L."/>
            <person name="Hibbett D."/>
            <person name="Henrissat B."/>
            <person name="Matheny P.B."/>
            <person name="Labbe J."/>
            <person name="Martin F."/>
        </authorList>
    </citation>
    <scope>NUCLEOTIDE SEQUENCE</scope>
    <source>
        <strain evidence="1">FP105234-sp</strain>
    </source>
</reference>